<protein>
    <submittedName>
        <fullName evidence="1">Uncharacterized protein</fullName>
    </submittedName>
</protein>
<keyword evidence="2" id="KW-1185">Reference proteome</keyword>
<reference evidence="2" key="1">
    <citation type="submission" date="2014-04" db="EMBL/GenBank/DDBJ databases">
        <title>Evolutionary Origins and Diversification of the Mycorrhizal Mutualists.</title>
        <authorList>
            <consortium name="DOE Joint Genome Institute"/>
            <consortium name="Mycorrhizal Genomics Consortium"/>
            <person name="Kohler A."/>
            <person name="Kuo A."/>
            <person name="Nagy L.G."/>
            <person name="Floudas D."/>
            <person name="Copeland A."/>
            <person name="Barry K.W."/>
            <person name="Cichocki N."/>
            <person name="Veneault-Fourrey C."/>
            <person name="LaButti K."/>
            <person name="Lindquist E.A."/>
            <person name="Lipzen A."/>
            <person name="Lundell T."/>
            <person name="Morin E."/>
            <person name="Murat C."/>
            <person name="Riley R."/>
            <person name="Ohm R."/>
            <person name="Sun H."/>
            <person name="Tunlid A."/>
            <person name="Henrissat B."/>
            <person name="Grigoriev I.V."/>
            <person name="Hibbett D.S."/>
            <person name="Martin F."/>
        </authorList>
    </citation>
    <scope>NUCLEOTIDE SEQUENCE [LARGE SCALE GENOMIC DNA]</scope>
    <source>
        <strain evidence="2">FD-334 SS-4</strain>
    </source>
</reference>
<sequence>MSIFAPPRPARIAHTCIISTIHSAAPRDRRDFQPESQDAHLPCPPQAMPVLRHIRALRSFALLTSCVARISLNIPPCIYLLPATARSGSAIPTAHAHESCIHAAAVCPARLRAACLSRVVRCLVRTINRADSHVRLDVPAPASSHTLTGARAPHTNLLHAPRVHVATARPTVLRRPPLFFHISLPPSATGGMHIRSTTPPYALAHASSRYEIRLQLPAVSSTAHFRETRRRSHDPLRV</sequence>
<organism evidence="1 2">
    <name type="scientific">Hypholoma sublateritium (strain FD-334 SS-4)</name>
    <dbReference type="NCBI Taxonomy" id="945553"/>
    <lineage>
        <taxon>Eukaryota</taxon>
        <taxon>Fungi</taxon>
        <taxon>Dikarya</taxon>
        <taxon>Basidiomycota</taxon>
        <taxon>Agaricomycotina</taxon>
        <taxon>Agaricomycetes</taxon>
        <taxon>Agaricomycetidae</taxon>
        <taxon>Agaricales</taxon>
        <taxon>Agaricineae</taxon>
        <taxon>Strophariaceae</taxon>
        <taxon>Hypholoma</taxon>
    </lineage>
</organism>
<dbReference type="EMBL" id="KN817543">
    <property type="protein sequence ID" value="KJA23432.1"/>
    <property type="molecule type" value="Genomic_DNA"/>
</dbReference>
<gene>
    <name evidence="1" type="ORF">HYPSUDRAFT_201447</name>
</gene>
<name>A0A0D2L896_HYPSF</name>
<dbReference type="Proteomes" id="UP000054270">
    <property type="component" value="Unassembled WGS sequence"/>
</dbReference>
<evidence type="ECO:0000313" key="1">
    <source>
        <dbReference type="EMBL" id="KJA23432.1"/>
    </source>
</evidence>
<dbReference type="AlphaFoldDB" id="A0A0D2L896"/>
<proteinExistence type="predicted"/>
<evidence type="ECO:0000313" key="2">
    <source>
        <dbReference type="Proteomes" id="UP000054270"/>
    </source>
</evidence>
<accession>A0A0D2L896</accession>